<evidence type="ECO:0000313" key="2">
    <source>
        <dbReference type="Proteomes" id="UP000002028"/>
    </source>
</evidence>
<dbReference type="EMBL" id="CP001769">
    <property type="protein sequence ID" value="ADB41791.1"/>
    <property type="molecule type" value="Genomic_DNA"/>
</dbReference>
<sequence length="188" mass="22248">MSRIITYGFFGEDKAIHNFLDKYLQQEYPDTFIEDEDERWQFKAENGHQVDILLPDALRKRSILKLDILFVGRDIDTGHKSDIKTRQEWYEQKCKGHPVVLILPVQCIEYWLWYIKRRSEEPGKNTPLESYPRPEAKRAIYGDTKVVSKQILLADDILASFDASWLEQRSDSFKHFHSQVKTFINKPV</sequence>
<dbReference type="RefSeq" id="WP_012930281.1">
    <property type="nucleotide sequence ID" value="NC_013730.1"/>
</dbReference>
<dbReference type="HOGENOM" id="CLU_1440238_0_0_10"/>
<name>D2QSK9_SPILD</name>
<evidence type="ECO:0000313" key="1">
    <source>
        <dbReference type="EMBL" id="ADB41791.1"/>
    </source>
</evidence>
<keyword evidence="2" id="KW-1185">Reference proteome</keyword>
<dbReference type="KEGG" id="sli:Slin_5826"/>
<dbReference type="Proteomes" id="UP000002028">
    <property type="component" value="Chromosome"/>
</dbReference>
<reference evidence="1 2" key="1">
    <citation type="journal article" date="2010" name="Stand. Genomic Sci.">
        <title>Complete genome sequence of Spirosoma linguale type strain (1).</title>
        <authorList>
            <person name="Lail K."/>
            <person name="Sikorski J."/>
            <person name="Saunders E."/>
            <person name="Lapidus A."/>
            <person name="Glavina Del Rio T."/>
            <person name="Copeland A."/>
            <person name="Tice H."/>
            <person name="Cheng J.-F."/>
            <person name="Lucas S."/>
            <person name="Nolan M."/>
            <person name="Bruce D."/>
            <person name="Goodwin L."/>
            <person name="Pitluck S."/>
            <person name="Ivanova N."/>
            <person name="Mavromatis K."/>
            <person name="Ovchinnikova G."/>
            <person name="Pati A."/>
            <person name="Chen A."/>
            <person name="Palaniappan K."/>
            <person name="Land M."/>
            <person name="Hauser L."/>
            <person name="Chang Y.-J."/>
            <person name="Jeffries C.D."/>
            <person name="Chain P."/>
            <person name="Brettin T."/>
            <person name="Detter J.C."/>
            <person name="Schuetze A."/>
            <person name="Rohde M."/>
            <person name="Tindall B.J."/>
            <person name="Goeker M."/>
            <person name="Bristow J."/>
            <person name="Eisen J.A."/>
            <person name="Markowitz V."/>
            <person name="Hugenholtz P."/>
            <person name="Kyrpides N.C."/>
            <person name="Klenk H.-P."/>
            <person name="Chen F."/>
        </authorList>
    </citation>
    <scope>NUCLEOTIDE SEQUENCE [LARGE SCALE GENOMIC DNA]</scope>
    <source>
        <strain evidence="2">ATCC 33905 / DSM 74 / LMG 10896 / Claus 1</strain>
    </source>
</reference>
<protein>
    <submittedName>
        <fullName evidence="1">Uncharacterized protein</fullName>
    </submittedName>
</protein>
<dbReference type="AlphaFoldDB" id="D2QSK9"/>
<accession>D2QSK9</accession>
<organism evidence="1 2">
    <name type="scientific">Spirosoma linguale (strain ATCC 33905 / DSM 74 / LMG 10896 / Claus 1)</name>
    <dbReference type="NCBI Taxonomy" id="504472"/>
    <lineage>
        <taxon>Bacteria</taxon>
        <taxon>Pseudomonadati</taxon>
        <taxon>Bacteroidota</taxon>
        <taxon>Cytophagia</taxon>
        <taxon>Cytophagales</taxon>
        <taxon>Cytophagaceae</taxon>
        <taxon>Spirosoma</taxon>
    </lineage>
</organism>
<dbReference type="STRING" id="504472.Slin_5826"/>
<proteinExistence type="predicted"/>
<dbReference type="eggNOG" id="ENOG5033192">
    <property type="taxonomic scope" value="Bacteria"/>
</dbReference>
<gene>
    <name evidence="1" type="ordered locus">Slin_5826</name>
</gene>